<organism evidence="2 3">
    <name type="scientific">Thanatephorus cucumeris (strain AG1-IB / isolate 7/3/14)</name>
    <name type="common">Lettuce bottom rot fungus</name>
    <name type="synonym">Rhizoctonia solani</name>
    <dbReference type="NCBI Taxonomy" id="1108050"/>
    <lineage>
        <taxon>Eukaryota</taxon>
        <taxon>Fungi</taxon>
        <taxon>Dikarya</taxon>
        <taxon>Basidiomycota</taxon>
        <taxon>Agaricomycotina</taxon>
        <taxon>Agaricomycetes</taxon>
        <taxon>Cantharellales</taxon>
        <taxon>Ceratobasidiaceae</taxon>
        <taxon>Rhizoctonia</taxon>
        <taxon>Rhizoctonia solani AG-1</taxon>
    </lineage>
</organism>
<sequence>MNTRKFKRRKDNNKYRDKILQARHLIYDKGQSVQSKGVEDLLKDSSYVPVMNAFSFKLGDLGFNIFGSLVIDQLHEVELGVWKALFKHLIRLLHLSGNSAVVEFNRRFRSVPSFSSTIRLFAEDVSELGRIAARDYEDILQCCMPVFEGLLPASCEIPAQKLLFVFATWHGLSKLRLHTRDTLQSFKSITTQLGNALREFADLTKDLEVRETPKEYARRRKQIEAGKASVMARRARHSKKPPTLSANNLPVNPNNLGSDGRRLCKLNLDTYKAHSLADYPWTIEEYGTTDSYSTQINELQNRKIKGQYARTNHRNIVEQMTRVGDITAVLEDIDTQLKWVRNKVTESTPLETNAGAVDSLLDGAAYSIGLKERSEDAIRGIPQWVASHQDDDATKFFIPQLKRHLLTRILGAQNRPNFDDSELINLRFYQEQMWRHKTLGINYTSYDILRQQDPLNPSTSNRFIVLASSPTNNSESPNHPFIYAKILGIYHAKFIYKGQRPERMDFVHVRWLYYDYDRPGGWENQRLDCLGYLTCRTDEDILYSFDFIDPDDIVRACHLIPDFNRGTVADLLSGNRSLAHDDPDFGDWSRYYVGRFVDRDMLMRHLGGGIGHYKPKPSENPQSQVVESNDRAIDPGSDEDDTTEGDKDGQVDHEPVHESREEYCGDDIDSGEDDAELDVDIGDDLRDDEASDEDEAEAEATDEEWDDLWGF</sequence>
<dbReference type="STRING" id="1108050.A0A0B7FRT4"/>
<feature type="compositionally biased region" description="Basic and acidic residues" evidence="1">
    <location>
        <begin position="644"/>
        <end position="663"/>
    </location>
</feature>
<feature type="compositionally biased region" description="Acidic residues" evidence="1">
    <location>
        <begin position="664"/>
        <end position="711"/>
    </location>
</feature>
<gene>
    <name evidence="2" type="ORF">RSOLAG1IB_12349</name>
</gene>
<dbReference type="AlphaFoldDB" id="A0A0B7FRT4"/>
<evidence type="ECO:0000313" key="3">
    <source>
        <dbReference type="Proteomes" id="UP000059188"/>
    </source>
</evidence>
<feature type="region of interest" description="Disordered" evidence="1">
    <location>
        <begin position="227"/>
        <end position="253"/>
    </location>
</feature>
<dbReference type="EMBL" id="LN679566">
    <property type="protein sequence ID" value="CEL60400.1"/>
    <property type="molecule type" value="Genomic_DNA"/>
</dbReference>
<dbReference type="Proteomes" id="UP000059188">
    <property type="component" value="Unassembled WGS sequence"/>
</dbReference>
<protein>
    <submittedName>
        <fullName evidence="2">Uncharacterized protein</fullName>
    </submittedName>
</protein>
<evidence type="ECO:0000256" key="1">
    <source>
        <dbReference type="SAM" id="MobiDB-lite"/>
    </source>
</evidence>
<feature type="region of interest" description="Disordered" evidence="1">
    <location>
        <begin position="611"/>
        <end position="711"/>
    </location>
</feature>
<evidence type="ECO:0000313" key="2">
    <source>
        <dbReference type="EMBL" id="CEL60400.1"/>
    </source>
</evidence>
<reference evidence="2 3" key="1">
    <citation type="submission" date="2014-11" db="EMBL/GenBank/DDBJ databases">
        <authorList>
            <person name="Wibberg Daniel"/>
        </authorList>
    </citation>
    <scope>NUCLEOTIDE SEQUENCE [LARGE SCALE GENOMIC DNA]</scope>
    <source>
        <strain evidence="2">Rhizoctonia solani AG1-IB 7/3/14</strain>
    </source>
</reference>
<dbReference type="OrthoDB" id="3208495at2759"/>
<name>A0A0B7FRT4_THACB</name>
<accession>A0A0B7FRT4</accession>
<proteinExistence type="predicted"/>
<feature type="compositionally biased region" description="Polar residues" evidence="1">
    <location>
        <begin position="244"/>
        <end position="253"/>
    </location>
</feature>
<keyword evidence="3" id="KW-1185">Reference proteome</keyword>